<dbReference type="PANTHER" id="PTHR10259:SF11">
    <property type="entry name" value="THIOPURINE S-METHYLTRANSFERASE"/>
    <property type="match status" value="1"/>
</dbReference>
<evidence type="ECO:0000256" key="8">
    <source>
        <dbReference type="ARBA" id="ARBA00022691"/>
    </source>
</evidence>
<dbReference type="GO" id="GO:0008119">
    <property type="term" value="F:thiopurine S-methyltransferase activity"/>
    <property type="evidence" value="ECO:0007669"/>
    <property type="project" value="UniProtKB-UniRule"/>
</dbReference>
<dbReference type="NCBIfam" id="TIGR03840">
    <property type="entry name" value="TMPT_Se_Te"/>
    <property type="match status" value="1"/>
</dbReference>
<dbReference type="SUPFAM" id="SSF53335">
    <property type="entry name" value="S-adenosyl-L-methionine-dependent methyltransferases"/>
    <property type="match status" value="1"/>
</dbReference>
<evidence type="ECO:0000313" key="10">
    <source>
        <dbReference type="EMBL" id="AQQ67784.1"/>
    </source>
</evidence>
<dbReference type="InterPro" id="IPR008854">
    <property type="entry name" value="TPMT"/>
</dbReference>
<dbReference type="FunFam" id="3.40.50.150:FF:000101">
    <property type="entry name" value="Thiopurine S-methyltransferase"/>
    <property type="match status" value="1"/>
</dbReference>
<dbReference type="Proteomes" id="UP000188219">
    <property type="component" value="Chromosome"/>
</dbReference>
<evidence type="ECO:0000256" key="9">
    <source>
        <dbReference type="HAMAP-Rule" id="MF_00812"/>
    </source>
</evidence>
<evidence type="ECO:0000256" key="3">
    <source>
        <dbReference type="ARBA" id="ARBA00008145"/>
    </source>
</evidence>
<keyword evidence="11" id="KW-1185">Reference proteome</keyword>
<evidence type="ECO:0000256" key="7">
    <source>
        <dbReference type="ARBA" id="ARBA00022679"/>
    </source>
</evidence>
<dbReference type="GO" id="GO:0010038">
    <property type="term" value="P:response to metal ion"/>
    <property type="evidence" value="ECO:0007669"/>
    <property type="project" value="InterPro"/>
</dbReference>
<dbReference type="PANTHER" id="PTHR10259">
    <property type="entry name" value="THIOPURINE S-METHYLTRANSFERASE"/>
    <property type="match status" value="1"/>
</dbReference>
<dbReference type="EMBL" id="CP019650">
    <property type="protein sequence ID" value="AQQ67784.1"/>
    <property type="molecule type" value="Genomic_DNA"/>
</dbReference>
<evidence type="ECO:0000313" key="11">
    <source>
        <dbReference type="Proteomes" id="UP000188219"/>
    </source>
</evidence>
<evidence type="ECO:0000256" key="6">
    <source>
        <dbReference type="ARBA" id="ARBA00022603"/>
    </source>
</evidence>
<name>A0A1Q2M4Z3_9GAMM</name>
<keyword evidence="6 9" id="KW-0489">Methyltransferase</keyword>
<comment type="subcellular location">
    <subcellularLocation>
        <location evidence="2 9">Cytoplasm</location>
    </subcellularLocation>
</comment>
<dbReference type="InterPro" id="IPR022474">
    <property type="entry name" value="Thiopur_S-MeTfrase_Se/Te_detox"/>
</dbReference>
<keyword evidence="5 9" id="KW-0963">Cytoplasm</keyword>
<evidence type="ECO:0000256" key="1">
    <source>
        <dbReference type="ARBA" id="ARBA00000903"/>
    </source>
</evidence>
<dbReference type="Gene3D" id="3.40.50.150">
    <property type="entry name" value="Vaccinia Virus protein VP39"/>
    <property type="match status" value="1"/>
</dbReference>
<dbReference type="GO" id="GO:0032259">
    <property type="term" value="P:methylation"/>
    <property type="evidence" value="ECO:0007669"/>
    <property type="project" value="UniProtKB-KW"/>
</dbReference>
<feature type="binding site" evidence="9">
    <location>
        <position position="123"/>
    </location>
    <ligand>
        <name>S-adenosyl-L-methionine</name>
        <dbReference type="ChEBI" id="CHEBI:59789"/>
    </ligand>
</feature>
<dbReference type="RefSeq" id="WP_077403783.1">
    <property type="nucleotide sequence ID" value="NZ_CP019650.1"/>
</dbReference>
<accession>A0A1Q2M4Z3</accession>
<dbReference type="InterPro" id="IPR029063">
    <property type="entry name" value="SAM-dependent_MTases_sf"/>
</dbReference>
<dbReference type="GO" id="GO:0005737">
    <property type="term" value="C:cytoplasm"/>
    <property type="evidence" value="ECO:0007669"/>
    <property type="project" value="UniProtKB-SubCell"/>
</dbReference>
<dbReference type="OrthoDB" id="9778208at2"/>
<dbReference type="AlphaFoldDB" id="A0A1Q2M4Z3"/>
<comment type="catalytic activity">
    <reaction evidence="1 9">
        <text>S-adenosyl-L-methionine + a thiopurine = S-adenosyl-L-homocysteine + a thiopurine S-methylether.</text>
        <dbReference type="EC" id="2.1.1.67"/>
    </reaction>
</comment>
<keyword evidence="7 9" id="KW-0808">Transferase</keyword>
<feature type="binding site" evidence="9">
    <location>
        <position position="45"/>
    </location>
    <ligand>
        <name>S-adenosyl-L-methionine</name>
        <dbReference type="ChEBI" id="CHEBI:59789"/>
    </ligand>
</feature>
<feature type="binding site" evidence="9">
    <location>
        <position position="10"/>
    </location>
    <ligand>
        <name>S-adenosyl-L-methionine</name>
        <dbReference type="ChEBI" id="CHEBI:59789"/>
    </ligand>
</feature>
<feature type="binding site" evidence="9">
    <location>
        <position position="66"/>
    </location>
    <ligand>
        <name>S-adenosyl-L-methionine</name>
        <dbReference type="ChEBI" id="CHEBI:59789"/>
    </ligand>
</feature>
<dbReference type="PIRSF" id="PIRSF023956">
    <property type="entry name" value="Thiopurine_S-methyltransferase"/>
    <property type="match status" value="1"/>
</dbReference>
<reference evidence="10" key="1">
    <citation type="submission" date="2017-02" db="EMBL/GenBank/DDBJ databases">
        <title>Genome of Microbulbifer agarilyticus GP101.</title>
        <authorList>
            <person name="Jung J."/>
            <person name="Bae S.S."/>
            <person name="Baek K."/>
        </authorList>
    </citation>
    <scope>NUCLEOTIDE SEQUENCE [LARGE SCALE GENOMIC DNA]</scope>
    <source>
        <strain evidence="10">GP101</strain>
    </source>
</reference>
<dbReference type="HAMAP" id="MF_00812">
    <property type="entry name" value="Thiopur_methtran"/>
    <property type="match status" value="1"/>
</dbReference>
<sequence length="210" mass="23216">MEHKFWLDKWHKNEIGFHNPDAHPLLVEHLDALRLSAGARIFLPLCGKTLDIAWLLQHGYRVVGAELSEVAIQQLFAQLDVDPQVAKVGNAKLYSTGQLEVFVGDFFELTRDALGSIDAVYDRAALVALPEAMRTAYAAHLIALTEGADQLLLAIDYDQSQLPGPPFCVDAAEVHRLYDSAYKTEQLGSAEIDGGLKGKVPAREVVWLLR</sequence>
<organism evidence="10 11">
    <name type="scientific">Microbulbifer agarilyticus</name>
    <dbReference type="NCBI Taxonomy" id="260552"/>
    <lineage>
        <taxon>Bacteria</taxon>
        <taxon>Pseudomonadati</taxon>
        <taxon>Pseudomonadota</taxon>
        <taxon>Gammaproteobacteria</taxon>
        <taxon>Cellvibrionales</taxon>
        <taxon>Microbulbiferaceae</taxon>
        <taxon>Microbulbifer</taxon>
    </lineage>
</organism>
<dbReference type="STRING" id="260552.Mag101_09120"/>
<evidence type="ECO:0000256" key="2">
    <source>
        <dbReference type="ARBA" id="ARBA00004496"/>
    </source>
</evidence>
<evidence type="ECO:0000256" key="4">
    <source>
        <dbReference type="ARBA" id="ARBA00011905"/>
    </source>
</evidence>
<gene>
    <name evidence="9" type="primary">tpm</name>
    <name evidence="10" type="ORF">Mag101_09120</name>
</gene>
<protein>
    <recommendedName>
        <fullName evidence="4 9">Thiopurine S-methyltransferase</fullName>
        <ecNumber evidence="4 9">2.1.1.67</ecNumber>
    </recommendedName>
    <alternativeName>
        <fullName evidence="9">Thiopurine methyltransferase</fullName>
    </alternativeName>
</protein>
<dbReference type="KEGG" id="maga:Mag101_09120"/>
<dbReference type="Pfam" id="PF05724">
    <property type="entry name" value="TPMT"/>
    <property type="match status" value="1"/>
</dbReference>
<dbReference type="PROSITE" id="PS51585">
    <property type="entry name" value="SAM_MT_TPMT"/>
    <property type="match status" value="1"/>
</dbReference>
<dbReference type="NCBIfam" id="NF009732">
    <property type="entry name" value="PRK13255.1"/>
    <property type="match status" value="1"/>
</dbReference>
<dbReference type="InterPro" id="IPR025835">
    <property type="entry name" value="Thiopurine_S-MeTrfase"/>
</dbReference>
<proteinExistence type="inferred from homology"/>
<keyword evidence="8 9" id="KW-0949">S-adenosyl-L-methionine</keyword>
<dbReference type="EC" id="2.1.1.67" evidence="4 9"/>
<evidence type="ECO:0000256" key="5">
    <source>
        <dbReference type="ARBA" id="ARBA00022490"/>
    </source>
</evidence>
<comment type="similarity">
    <text evidence="3 9">Belongs to the class I-like SAM-binding methyltransferase superfamily. TPMT family.</text>
</comment>